<dbReference type="PROSITE" id="PS50921">
    <property type="entry name" value="ANTAR"/>
    <property type="match status" value="1"/>
</dbReference>
<dbReference type="Gene3D" id="1.10.10.10">
    <property type="entry name" value="Winged helix-like DNA-binding domain superfamily/Winged helix DNA-binding domain"/>
    <property type="match status" value="1"/>
</dbReference>
<keyword evidence="3" id="KW-1185">Reference proteome</keyword>
<dbReference type="Pfam" id="PF03861">
    <property type="entry name" value="ANTAR"/>
    <property type="match status" value="1"/>
</dbReference>
<dbReference type="SUPFAM" id="SSF55785">
    <property type="entry name" value="PYP-like sensor domain (PAS domain)"/>
    <property type="match status" value="1"/>
</dbReference>
<sequence length="253" mass="27979">MSTSAAPLARIGADPAFVTTAAPYLILDTDLRIRAANPAYTSATLTTAGDLVGSYLFDAFPDNPDDPGADGVANLADSLEQVLRHGQRHDMGLQRYDVPSPDDRHRFVRKIWAPLNVPLRDADDMTIGILHHVEDITDIDHIIGAPTEEPRGTEWWQAHPQELTQALRAVSRLNHAHRAVLRENHHLREALRTRGVIEQAKGILIGQRRCQPDDAFAILVGLSQDTNTKLHDVAKALVADTLHHRETQPGPTW</sequence>
<evidence type="ECO:0000313" key="3">
    <source>
        <dbReference type="Proteomes" id="UP000199515"/>
    </source>
</evidence>
<evidence type="ECO:0000259" key="1">
    <source>
        <dbReference type="PROSITE" id="PS50921"/>
    </source>
</evidence>
<dbReference type="Gene3D" id="3.30.450.20">
    <property type="entry name" value="PAS domain"/>
    <property type="match status" value="1"/>
</dbReference>
<dbReference type="OrthoDB" id="9808408at2"/>
<dbReference type="InterPro" id="IPR000014">
    <property type="entry name" value="PAS"/>
</dbReference>
<dbReference type="InterPro" id="IPR005561">
    <property type="entry name" value="ANTAR"/>
</dbReference>
<accession>A0A1H3SAQ1</accession>
<gene>
    <name evidence="2" type="ORF">SAMN05421504_11386</name>
</gene>
<dbReference type="InterPro" id="IPR011006">
    <property type="entry name" value="CheY-like_superfamily"/>
</dbReference>
<feature type="domain" description="ANTAR" evidence="1">
    <location>
        <begin position="177"/>
        <end position="238"/>
    </location>
</feature>
<dbReference type="SUPFAM" id="SSF52172">
    <property type="entry name" value="CheY-like"/>
    <property type="match status" value="1"/>
</dbReference>
<dbReference type="SMART" id="SM01012">
    <property type="entry name" value="ANTAR"/>
    <property type="match status" value="1"/>
</dbReference>
<reference evidence="2 3" key="1">
    <citation type="submission" date="2016-10" db="EMBL/GenBank/DDBJ databases">
        <authorList>
            <person name="de Groot N.N."/>
        </authorList>
    </citation>
    <scope>NUCLEOTIDE SEQUENCE [LARGE SCALE GENOMIC DNA]</scope>
    <source>
        <strain evidence="2 3">CPCC 202699</strain>
    </source>
</reference>
<dbReference type="EMBL" id="FNON01000013">
    <property type="protein sequence ID" value="SDZ35072.1"/>
    <property type="molecule type" value="Genomic_DNA"/>
</dbReference>
<dbReference type="STRING" id="589385.SAMN05421504_11386"/>
<name>A0A1H3SAQ1_9PSEU</name>
<dbReference type="InterPro" id="IPR035965">
    <property type="entry name" value="PAS-like_dom_sf"/>
</dbReference>
<proteinExistence type="predicted"/>
<protein>
    <submittedName>
        <fullName evidence="2">PAS fold-containing protein</fullName>
    </submittedName>
</protein>
<dbReference type="Pfam" id="PF08448">
    <property type="entry name" value="PAS_4"/>
    <property type="match status" value="1"/>
</dbReference>
<evidence type="ECO:0000313" key="2">
    <source>
        <dbReference type="EMBL" id="SDZ35072.1"/>
    </source>
</evidence>
<dbReference type="AlphaFoldDB" id="A0A1H3SAQ1"/>
<dbReference type="CDD" id="cd00130">
    <property type="entry name" value="PAS"/>
    <property type="match status" value="1"/>
</dbReference>
<dbReference type="RefSeq" id="WP_091298894.1">
    <property type="nucleotide sequence ID" value="NZ_FNON01000013.1"/>
</dbReference>
<dbReference type="InterPro" id="IPR036388">
    <property type="entry name" value="WH-like_DNA-bd_sf"/>
</dbReference>
<dbReference type="Proteomes" id="UP000199515">
    <property type="component" value="Unassembled WGS sequence"/>
</dbReference>
<dbReference type="GO" id="GO:0003723">
    <property type="term" value="F:RNA binding"/>
    <property type="evidence" value="ECO:0007669"/>
    <property type="project" value="InterPro"/>
</dbReference>
<organism evidence="2 3">
    <name type="scientific">Amycolatopsis xylanica</name>
    <dbReference type="NCBI Taxonomy" id="589385"/>
    <lineage>
        <taxon>Bacteria</taxon>
        <taxon>Bacillati</taxon>
        <taxon>Actinomycetota</taxon>
        <taxon>Actinomycetes</taxon>
        <taxon>Pseudonocardiales</taxon>
        <taxon>Pseudonocardiaceae</taxon>
        <taxon>Amycolatopsis</taxon>
    </lineage>
</organism>
<dbReference type="InterPro" id="IPR013656">
    <property type="entry name" value="PAS_4"/>
</dbReference>